<keyword evidence="1" id="KW-0812">Transmembrane</keyword>
<evidence type="ECO:0000256" key="1">
    <source>
        <dbReference type="SAM" id="Phobius"/>
    </source>
</evidence>
<sequence>MAKLANQSQQTVQNCAIIILCSTRGGNDMRQKIDYHMVLLGVFSLVVLVALAFGS</sequence>
<name>A0AAU7QEZ3_9GAMM</name>
<gene>
    <name evidence="2" type="ORF">ABK905_06455</name>
</gene>
<evidence type="ECO:0000313" key="2">
    <source>
        <dbReference type="EMBL" id="XBS70756.1"/>
    </source>
</evidence>
<accession>A0AAU7QEZ3</accession>
<dbReference type="AlphaFoldDB" id="A0AAU7QEZ3"/>
<organism evidence="2">
    <name type="scientific">Acerihabitans sp. KWT182</name>
    <dbReference type="NCBI Taxonomy" id="3157919"/>
    <lineage>
        <taxon>Bacteria</taxon>
        <taxon>Pseudomonadati</taxon>
        <taxon>Pseudomonadota</taxon>
        <taxon>Gammaproteobacteria</taxon>
        <taxon>Enterobacterales</taxon>
        <taxon>Pectobacteriaceae</taxon>
        <taxon>Acerihabitans</taxon>
    </lineage>
</organism>
<keyword evidence="1" id="KW-1133">Transmembrane helix</keyword>
<dbReference type="EMBL" id="CP157947">
    <property type="protein sequence ID" value="XBS70756.1"/>
    <property type="molecule type" value="Genomic_DNA"/>
</dbReference>
<proteinExistence type="predicted"/>
<feature type="transmembrane region" description="Helical" evidence="1">
    <location>
        <begin position="33"/>
        <end position="53"/>
    </location>
</feature>
<protein>
    <submittedName>
        <fullName evidence="2">Uncharacterized protein</fullName>
    </submittedName>
</protein>
<keyword evidence="1" id="KW-0472">Membrane</keyword>
<reference evidence="2" key="1">
    <citation type="submission" date="2024-06" db="EMBL/GenBank/DDBJ databases">
        <authorList>
            <person name="Coelho C."/>
            <person name="Bento M."/>
            <person name="Garcia E."/>
            <person name="Camelo A."/>
            <person name="Brandao I."/>
            <person name="Espirito Santo C."/>
            <person name="Trovao J."/>
            <person name="Verissimo A."/>
            <person name="Costa J."/>
            <person name="Tiago I."/>
        </authorList>
    </citation>
    <scope>NUCLEOTIDE SEQUENCE</scope>
    <source>
        <strain evidence="2">KWT182</strain>
    </source>
</reference>